<feature type="signal peptide" evidence="1">
    <location>
        <begin position="1"/>
        <end position="18"/>
    </location>
</feature>
<feature type="chain" id="PRO_5036735391" evidence="1">
    <location>
        <begin position="19"/>
        <end position="130"/>
    </location>
</feature>
<accession>A0A975JB41</accession>
<keyword evidence="3" id="KW-1185">Reference proteome</keyword>
<evidence type="ECO:0000313" key="3">
    <source>
        <dbReference type="Proteomes" id="UP000683291"/>
    </source>
</evidence>
<evidence type="ECO:0000256" key="1">
    <source>
        <dbReference type="SAM" id="SignalP"/>
    </source>
</evidence>
<dbReference type="KEGG" id="sual:KDD17_09205"/>
<name>A0A975JB41_9RHOB</name>
<dbReference type="EMBL" id="CP073581">
    <property type="protein sequence ID" value="QUJ75202.1"/>
    <property type="molecule type" value="Genomic_DNA"/>
</dbReference>
<organism evidence="2 3">
    <name type="scientific">Sulfitobacter albidus</name>
    <dbReference type="NCBI Taxonomy" id="2829501"/>
    <lineage>
        <taxon>Bacteria</taxon>
        <taxon>Pseudomonadati</taxon>
        <taxon>Pseudomonadota</taxon>
        <taxon>Alphaproteobacteria</taxon>
        <taxon>Rhodobacterales</taxon>
        <taxon>Roseobacteraceae</taxon>
        <taxon>Sulfitobacter</taxon>
    </lineage>
</organism>
<reference evidence="2" key="1">
    <citation type="submission" date="2021-04" db="EMBL/GenBank/DDBJ databases">
        <title>Complete genome sequence for Sulfitobacter sp. strain JK7-1.</title>
        <authorList>
            <person name="Park S.-J."/>
        </authorList>
    </citation>
    <scope>NUCLEOTIDE SEQUENCE</scope>
    <source>
        <strain evidence="2">JK7-1</strain>
    </source>
</reference>
<protein>
    <submittedName>
        <fullName evidence="2">Uncharacterized protein</fullName>
    </submittedName>
</protein>
<gene>
    <name evidence="2" type="ORF">KDD17_09205</name>
</gene>
<dbReference type="AlphaFoldDB" id="A0A975JB41"/>
<dbReference type="Proteomes" id="UP000683291">
    <property type="component" value="Chromosome 1"/>
</dbReference>
<keyword evidence="1" id="KW-0732">Signal</keyword>
<proteinExistence type="predicted"/>
<sequence>MRALFLAGALALATPATAEVAVYGEVDLTGLARDSWALNPGFDSHNTMVCNVNGPDGYLSIRSGPGSDFEAVRRLNRLAIVVVDADERRGRWVRVLRAYREVTKDGTGQPFRDLPVQGWAHDGYLCDFIH</sequence>
<dbReference type="RefSeq" id="WP_212703407.1">
    <property type="nucleotide sequence ID" value="NZ_CP073581.1"/>
</dbReference>
<evidence type="ECO:0000313" key="2">
    <source>
        <dbReference type="EMBL" id="QUJ75202.1"/>
    </source>
</evidence>